<dbReference type="AlphaFoldDB" id="A0A9P9YEG0"/>
<dbReference type="Proteomes" id="UP001059596">
    <property type="component" value="Unassembled WGS sequence"/>
</dbReference>
<sequence>MFVLPPALEQIIFQDLGFCHVTAATTKEAPQCLRWRQKEKEKDREGC</sequence>
<reference evidence="1" key="1">
    <citation type="journal article" date="2023" name="Genome Biol. Evol.">
        <title>Long-read-based Genome Assembly of Drosophila gunungcola Reveals Fewer Chemosensory Genes in Flower-breeding Species.</title>
        <authorList>
            <person name="Negi A."/>
            <person name="Liao B.Y."/>
            <person name="Yeh S.D."/>
        </authorList>
    </citation>
    <scope>NUCLEOTIDE SEQUENCE</scope>
    <source>
        <strain evidence="1">Sukarami</strain>
    </source>
</reference>
<gene>
    <name evidence="1" type="ORF">M5D96_011768</name>
</gene>
<proteinExistence type="predicted"/>
<keyword evidence="2" id="KW-1185">Reference proteome</keyword>
<evidence type="ECO:0000313" key="2">
    <source>
        <dbReference type="Proteomes" id="UP001059596"/>
    </source>
</evidence>
<name>A0A9P9YEG0_9MUSC</name>
<comment type="caution">
    <text evidence="1">The sequence shown here is derived from an EMBL/GenBank/DDBJ whole genome shotgun (WGS) entry which is preliminary data.</text>
</comment>
<dbReference type="EMBL" id="JAMKOV010000037">
    <property type="protein sequence ID" value="KAI8035425.1"/>
    <property type="molecule type" value="Genomic_DNA"/>
</dbReference>
<protein>
    <submittedName>
        <fullName evidence="1">Uncharacterized protein</fullName>
    </submittedName>
</protein>
<evidence type="ECO:0000313" key="1">
    <source>
        <dbReference type="EMBL" id="KAI8035425.1"/>
    </source>
</evidence>
<accession>A0A9P9YEG0</accession>
<organism evidence="1 2">
    <name type="scientific">Drosophila gunungcola</name>
    <name type="common">fruit fly</name>
    <dbReference type="NCBI Taxonomy" id="103775"/>
    <lineage>
        <taxon>Eukaryota</taxon>
        <taxon>Metazoa</taxon>
        <taxon>Ecdysozoa</taxon>
        <taxon>Arthropoda</taxon>
        <taxon>Hexapoda</taxon>
        <taxon>Insecta</taxon>
        <taxon>Pterygota</taxon>
        <taxon>Neoptera</taxon>
        <taxon>Endopterygota</taxon>
        <taxon>Diptera</taxon>
        <taxon>Brachycera</taxon>
        <taxon>Muscomorpha</taxon>
        <taxon>Ephydroidea</taxon>
        <taxon>Drosophilidae</taxon>
        <taxon>Drosophila</taxon>
        <taxon>Sophophora</taxon>
    </lineage>
</organism>